<comment type="caution">
    <text evidence="9">The sequence shown here is derived from an EMBL/GenBank/DDBJ whole genome shotgun (WGS) entry which is preliminary data.</text>
</comment>
<keyword evidence="3" id="KW-0645">Protease</keyword>
<dbReference type="MEROPS" id="S66.002"/>
<feature type="domain" description="LD-carboxypeptidase C-terminal" evidence="8">
    <location>
        <begin position="237"/>
        <end position="350"/>
    </location>
</feature>
<dbReference type="InterPro" id="IPR029062">
    <property type="entry name" value="Class_I_gatase-like"/>
</dbReference>
<dbReference type="eggNOG" id="COG1619">
    <property type="taxonomic scope" value="Bacteria"/>
</dbReference>
<dbReference type="PANTHER" id="PTHR30237:SF2">
    <property type="entry name" value="MUREIN TETRAPEPTIDE CARBOXYPEPTIDASE"/>
    <property type="match status" value="1"/>
</dbReference>
<dbReference type="CDD" id="cd07025">
    <property type="entry name" value="Peptidase_S66"/>
    <property type="match status" value="1"/>
</dbReference>
<feature type="compositionally biased region" description="Low complexity" evidence="6">
    <location>
        <begin position="43"/>
        <end position="63"/>
    </location>
</feature>
<dbReference type="PANTHER" id="PTHR30237">
    <property type="entry name" value="MURAMOYLTETRAPEPTIDE CARBOXYPEPTIDASE"/>
    <property type="match status" value="1"/>
</dbReference>
<accession>E7RXE6</accession>
<keyword evidence="10" id="KW-1185">Reference proteome</keyword>
<dbReference type="SUPFAM" id="SSF52317">
    <property type="entry name" value="Class I glutamine amidotransferase-like"/>
    <property type="match status" value="1"/>
</dbReference>
<proteinExistence type="inferred from homology"/>
<dbReference type="Pfam" id="PF17676">
    <property type="entry name" value="Peptidase_S66C"/>
    <property type="match status" value="1"/>
</dbReference>
<organism evidence="9 10">
    <name type="scientific">Lautropia mirabilis ATCC 51599</name>
    <dbReference type="NCBI Taxonomy" id="887898"/>
    <lineage>
        <taxon>Bacteria</taxon>
        <taxon>Pseudomonadati</taxon>
        <taxon>Pseudomonadota</taxon>
        <taxon>Betaproteobacteria</taxon>
        <taxon>Burkholderiales</taxon>
        <taxon>Burkholderiaceae</taxon>
        <taxon>Lautropia</taxon>
    </lineage>
</organism>
<dbReference type="EMBL" id="AEQP01000008">
    <property type="protein sequence ID" value="EFV94942.1"/>
    <property type="molecule type" value="Genomic_DNA"/>
</dbReference>
<gene>
    <name evidence="9" type="ORF">HMPREF0551_1359</name>
</gene>
<dbReference type="GO" id="GO:0006508">
    <property type="term" value="P:proteolysis"/>
    <property type="evidence" value="ECO:0007669"/>
    <property type="project" value="UniProtKB-KW"/>
</dbReference>
<keyword evidence="4" id="KW-0378">Hydrolase</keyword>
<feature type="region of interest" description="Disordered" evidence="6">
    <location>
        <begin position="42"/>
        <end position="63"/>
    </location>
</feature>
<comment type="similarity">
    <text evidence="1">Belongs to the peptidase S66 family.</text>
</comment>
<keyword evidence="5" id="KW-0720">Serine protease</keyword>
<dbReference type="STRING" id="887898.HMPREF0551_1359"/>
<dbReference type="Pfam" id="PF02016">
    <property type="entry name" value="Peptidase_S66"/>
    <property type="match status" value="1"/>
</dbReference>
<evidence type="ECO:0000256" key="2">
    <source>
        <dbReference type="ARBA" id="ARBA00022645"/>
    </source>
</evidence>
<evidence type="ECO:0000256" key="5">
    <source>
        <dbReference type="ARBA" id="ARBA00022825"/>
    </source>
</evidence>
<dbReference type="Proteomes" id="UP000011021">
    <property type="component" value="Unassembled WGS sequence"/>
</dbReference>
<evidence type="ECO:0000256" key="4">
    <source>
        <dbReference type="ARBA" id="ARBA00022801"/>
    </source>
</evidence>
<evidence type="ECO:0000256" key="6">
    <source>
        <dbReference type="SAM" id="MobiDB-lite"/>
    </source>
</evidence>
<evidence type="ECO:0000313" key="9">
    <source>
        <dbReference type="EMBL" id="EFV94942.1"/>
    </source>
</evidence>
<dbReference type="InterPro" id="IPR040449">
    <property type="entry name" value="Peptidase_S66_N"/>
</dbReference>
<dbReference type="InterPro" id="IPR027478">
    <property type="entry name" value="LdcA_N"/>
</dbReference>
<dbReference type="InterPro" id="IPR003507">
    <property type="entry name" value="S66_fam"/>
</dbReference>
<evidence type="ECO:0000259" key="7">
    <source>
        <dbReference type="Pfam" id="PF02016"/>
    </source>
</evidence>
<sequence>MGSPTRAESGCIDALNGDPTIRMTADRGSGVKIACLMPVHGRSSPVPSPASAPSSPDLPAGPLDLPPHARDIYVISPSGAIADRSRVQRARRLLQRQGFRLTLDPKALATYQQRFAGDDETRLQAFQRAMESNAPTIMTSRGGYGITRYLEKLDFERLAASGKKWLGFSDFTAFHLAMLARTGATTWAGPALVSHFDAADPADVDPTTLETLADALSGRLELVGFRGEGAPLGFEAEGTLWGGNLSMVCSLLGTSLFPRIDGGILFLEEVNEHPYRVERLMTQLLHTGVLDRQRAVLLGHFSWKQAEGDRYTMKKVWQWLRTQTPTPLITGLPFGHEPTTLTLPHGAQVGLAVDRRTCYLVLPHDHGQPAPGLFGVDPAGNDQAAHRAWQCWCGQPHEG</sequence>
<evidence type="ECO:0000259" key="8">
    <source>
        <dbReference type="Pfam" id="PF17676"/>
    </source>
</evidence>
<dbReference type="GO" id="GO:0004180">
    <property type="term" value="F:carboxypeptidase activity"/>
    <property type="evidence" value="ECO:0007669"/>
    <property type="project" value="UniProtKB-KW"/>
</dbReference>
<evidence type="ECO:0000313" key="10">
    <source>
        <dbReference type="Proteomes" id="UP000011021"/>
    </source>
</evidence>
<dbReference type="GO" id="GO:0008236">
    <property type="term" value="F:serine-type peptidase activity"/>
    <property type="evidence" value="ECO:0007669"/>
    <property type="project" value="UniProtKB-KW"/>
</dbReference>
<dbReference type="AlphaFoldDB" id="E7RXE6"/>
<feature type="domain" description="LD-carboxypeptidase N-terminal" evidence="7">
    <location>
        <begin position="72"/>
        <end position="189"/>
    </location>
</feature>
<dbReference type="SUPFAM" id="SSF141986">
    <property type="entry name" value="LD-carboxypeptidase A C-terminal domain-like"/>
    <property type="match status" value="1"/>
</dbReference>
<protein>
    <submittedName>
        <fullName evidence="9">LD-carboxypeptidase</fullName>
    </submittedName>
</protein>
<dbReference type="HOGENOM" id="CLU_034346_0_0_4"/>
<name>E7RXE6_9BURK</name>
<dbReference type="InterPro" id="IPR040921">
    <property type="entry name" value="Peptidase_S66C"/>
</dbReference>
<keyword evidence="2 9" id="KW-0121">Carboxypeptidase</keyword>
<evidence type="ECO:0000256" key="1">
    <source>
        <dbReference type="ARBA" id="ARBA00010233"/>
    </source>
</evidence>
<dbReference type="Gene3D" id="3.40.50.10740">
    <property type="entry name" value="Class I glutamine amidotransferase-like"/>
    <property type="match status" value="1"/>
</dbReference>
<evidence type="ECO:0000256" key="3">
    <source>
        <dbReference type="ARBA" id="ARBA00022670"/>
    </source>
</evidence>
<reference evidence="9 10" key="1">
    <citation type="submission" date="2010-12" db="EMBL/GenBank/DDBJ databases">
        <authorList>
            <person name="Muzny D."/>
            <person name="Qin X."/>
            <person name="Deng J."/>
            <person name="Jiang H."/>
            <person name="Liu Y."/>
            <person name="Qu J."/>
            <person name="Song X.-Z."/>
            <person name="Zhang L."/>
            <person name="Thornton R."/>
            <person name="Coyle M."/>
            <person name="Francisco L."/>
            <person name="Jackson L."/>
            <person name="Javaid M."/>
            <person name="Korchina V."/>
            <person name="Kovar C."/>
            <person name="Mata R."/>
            <person name="Mathew T."/>
            <person name="Ngo R."/>
            <person name="Nguyen L."/>
            <person name="Nguyen N."/>
            <person name="Okwuonu G."/>
            <person name="Ongeri F."/>
            <person name="Pham C."/>
            <person name="Simmons D."/>
            <person name="Wilczek-Boney K."/>
            <person name="Hale W."/>
            <person name="Jakkamsetti A."/>
            <person name="Pham P."/>
            <person name="Ruth R."/>
            <person name="San Lucas F."/>
            <person name="Warren J."/>
            <person name="Zhang J."/>
            <person name="Zhao Z."/>
            <person name="Zhou C."/>
            <person name="Zhu D."/>
            <person name="Lee S."/>
            <person name="Bess C."/>
            <person name="Blankenburg K."/>
            <person name="Forbes L."/>
            <person name="Fu Q."/>
            <person name="Gubbala S."/>
            <person name="Hirani K."/>
            <person name="Jayaseelan J.C."/>
            <person name="Lara F."/>
            <person name="Munidasa M."/>
            <person name="Palculict T."/>
            <person name="Patil S."/>
            <person name="Pu L.-L."/>
            <person name="Saada N."/>
            <person name="Tang L."/>
            <person name="Weissenberger G."/>
            <person name="Zhu Y."/>
            <person name="Hemphill L."/>
            <person name="Shang Y."/>
            <person name="Youmans B."/>
            <person name="Ayvaz T."/>
            <person name="Ross M."/>
            <person name="Santibanez J."/>
            <person name="Aqrawi P."/>
            <person name="Gross S."/>
            <person name="Joshi V."/>
            <person name="Fowler G."/>
            <person name="Nazareth L."/>
            <person name="Reid J."/>
            <person name="Worley K."/>
            <person name="Petrosino J."/>
            <person name="Highlander S."/>
            <person name="Gibbs R."/>
        </authorList>
    </citation>
    <scope>NUCLEOTIDE SEQUENCE [LARGE SCALE GENOMIC DNA]</scope>
    <source>
        <strain evidence="9 10">ATCC 51599</strain>
    </source>
</reference>
<dbReference type="InterPro" id="IPR027461">
    <property type="entry name" value="Carboxypeptidase_A_C_sf"/>
</dbReference>
<dbReference type="Gene3D" id="3.50.30.60">
    <property type="entry name" value="LD-carboxypeptidase A C-terminal domain-like"/>
    <property type="match status" value="1"/>
</dbReference>